<evidence type="ECO:0000313" key="2">
    <source>
        <dbReference type="Proteomes" id="UP000822688"/>
    </source>
</evidence>
<dbReference type="AlphaFoldDB" id="A0A8T0I5N0"/>
<name>A0A8T0I5N0_CERPU</name>
<sequence length="71" mass="7611">MKENEFSSSRDAGIPPKLQGVAITTNCGLTRRASPRWCLGDYKGLSLGAQMHSIIIAQISGGGCRLEWMGS</sequence>
<reference evidence="1" key="1">
    <citation type="submission" date="2020-06" db="EMBL/GenBank/DDBJ databases">
        <title>WGS assembly of Ceratodon purpureus strain R40.</title>
        <authorList>
            <person name="Carey S.B."/>
            <person name="Jenkins J."/>
            <person name="Shu S."/>
            <person name="Lovell J.T."/>
            <person name="Sreedasyam A."/>
            <person name="Maumus F."/>
            <person name="Tiley G.P."/>
            <person name="Fernandez-Pozo N."/>
            <person name="Barry K."/>
            <person name="Chen C."/>
            <person name="Wang M."/>
            <person name="Lipzen A."/>
            <person name="Daum C."/>
            <person name="Saski C.A."/>
            <person name="Payton A.C."/>
            <person name="Mcbreen J.C."/>
            <person name="Conrad R.E."/>
            <person name="Kollar L.M."/>
            <person name="Olsson S."/>
            <person name="Huttunen S."/>
            <person name="Landis J.B."/>
            <person name="Wickett N.J."/>
            <person name="Johnson M.G."/>
            <person name="Rensing S.A."/>
            <person name="Grimwood J."/>
            <person name="Schmutz J."/>
            <person name="Mcdaniel S.F."/>
        </authorList>
    </citation>
    <scope>NUCLEOTIDE SEQUENCE</scope>
    <source>
        <strain evidence="1">R40</strain>
    </source>
</reference>
<dbReference type="EMBL" id="CM026424">
    <property type="protein sequence ID" value="KAG0578437.1"/>
    <property type="molecule type" value="Genomic_DNA"/>
</dbReference>
<comment type="caution">
    <text evidence="1">The sequence shown here is derived from an EMBL/GenBank/DDBJ whole genome shotgun (WGS) entry which is preliminary data.</text>
</comment>
<dbReference type="Proteomes" id="UP000822688">
    <property type="component" value="Chromosome 4"/>
</dbReference>
<gene>
    <name evidence="1" type="ORF">KC19_4G022800</name>
</gene>
<protein>
    <submittedName>
        <fullName evidence="1">Uncharacterized protein</fullName>
    </submittedName>
</protein>
<proteinExistence type="predicted"/>
<evidence type="ECO:0000313" key="1">
    <source>
        <dbReference type="EMBL" id="KAG0578437.1"/>
    </source>
</evidence>
<keyword evidence="2" id="KW-1185">Reference proteome</keyword>
<organism evidence="1 2">
    <name type="scientific">Ceratodon purpureus</name>
    <name type="common">Fire moss</name>
    <name type="synonym">Dicranum purpureum</name>
    <dbReference type="NCBI Taxonomy" id="3225"/>
    <lineage>
        <taxon>Eukaryota</taxon>
        <taxon>Viridiplantae</taxon>
        <taxon>Streptophyta</taxon>
        <taxon>Embryophyta</taxon>
        <taxon>Bryophyta</taxon>
        <taxon>Bryophytina</taxon>
        <taxon>Bryopsida</taxon>
        <taxon>Dicranidae</taxon>
        <taxon>Pseudoditrichales</taxon>
        <taxon>Ditrichaceae</taxon>
        <taxon>Ceratodon</taxon>
    </lineage>
</organism>
<accession>A0A8T0I5N0</accession>